<proteinExistence type="predicted"/>
<dbReference type="Pfam" id="PF11350">
    <property type="entry name" value="DUF3152"/>
    <property type="match status" value="1"/>
</dbReference>
<gene>
    <name evidence="3" type="ORF">GCM10009737_04070</name>
</gene>
<evidence type="ECO:0000259" key="2">
    <source>
        <dbReference type="Pfam" id="PF11350"/>
    </source>
</evidence>
<dbReference type="Proteomes" id="UP001501612">
    <property type="component" value="Unassembled WGS sequence"/>
</dbReference>
<feature type="domain" description="DUF3152" evidence="2">
    <location>
        <begin position="82"/>
        <end position="242"/>
    </location>
</feature>
<comment type="caution">
    <text evidence="3">The sequence shown here is derived from an EMBL/GenBank/DDBJ whole genome shotgun (WGS) entry which is preliminary data.</text>
</comment>
<accession>A0ABN2P137</accession>
<reference evidence="3 4" key="1">
    <citation type="journal article" date="2019" name="Int. J. Syst. Evol. Microbiol.">
        <title>The Global Catalogue of Microorganisms (GCM) 10K type strain sequencing project: providing services to taxonomists for standard genome sequencing and annotation.</title>
        <authorList>
            <consortium name="The Broad Institute Genomics Platform"/>
            <consortium name="The Broad Institute Genome Sequencing Center for Infectious Disease"/>
            <person name="Wu L."/>
            <person name="Ma J."/>
        </authorList>
    </citation>
    <scope>NUCLEOTIDE SEQUENCE [LARGE SCALE GENOMIC DNA]</scope>
    <source>
        <strain evidence="3 4">JCM 14046</strain>
    </source>
</reference>
<evidence type="ECO:0000256" key="1">
    <source>
        <dbReference type="SAM" id="MobiDB-lite"/>
    </source>
</evidence>
<name>A0ABN2P137_9ACTN</name>
<sequence>MRGVGILAVAGLATGFGPVVPELLDRGPSTVARDTDAPSAAPSGEPAPDAPADALPGRDAPSPSTTPAEEPEAEPAPRPRRVPATGSGVFRVALAAEAPADADLTYTVEVEEGVPFSPRATARTVDRVLGDPRGWRTTAGLELRRTGEASDFRVLVATPATTDLLCAPLATNGEVSCRNGDLVVLNAKRWALGVPDYRGHLRQYRTYLVNHEVGHRLGYGHVECSAPGSPAPVMQQQTYGLDGCTRNAWPTT</sequence>
<evidence type="ECO:0000313" key="4">
    <source>
        <dbReference type="Proteomes" id="UP001501612"/>
    </source>
</evidence>
<feature type="compositionally biased region" description="Low complexity" evidence="1">
    <location>
        <begin position="37"/>
        <end position="68"/>
    </location>
</feature>
<dbReference type="EMBL" id="BAAAMY010000001">
    <property type="protein sequence ID" value="GAA1906474.1"/>
    <property type="molecule type" value="Genomic_DNA"/>
</dbReference>
<protein>
    <recommendedName>
        <fullName evidence="2">DUF3152 domain-containing protein</fullName>
    </recommendedName>
</protein>
<dbReference type="InterPro" id="IPR022603">
    <property type="entry name" value="DUF3152"/>
</dbReference>
<evidence type="ECO:0000313" key="3">
    <source>
        <dbReference type="EMBL" id="GAA1906474.1"/>
    </source>
</evidence>
<feature type="region of interest" description="Disordered" evidence="1">
    <location>
        <begin position="25"/>
        <end position="84"/>
    </location>
</feature>
<keyword evidence="4" id="KW-1185">Reference proteome</keyword>
<dbReference type="SUPFAM" id="SSF55486">
    <property type="entry name" value="Metalloproteases ('zincins'), catalytic domain"/>
    <property type="match status" value="1"/>
</dbReference>
<organism evidence="3 4">
    <name type="scientific">Nocardioides lentus</name>
    <dbReference type="NCBI Taxonomy" id="338077"/>
    <lineage>
        <taxon>Bacteria</taxon>
        <taxon>Bacillati</taxon>
        <taxon>Actinomycetota</taxon>
        <taxon>Actinomycetes</taxon>
        <taxon>Propionibacteriales</taxon>
        <taxon>Nocardioidaceae</taxon>
        <taxon>Nocardioides</taxon>
    </lineage>
</organism>